<proteinExistence type="predicted"/>
<organism evidence="1 2">
    <name type="scientific">Phaeosphaeria nodorum (strain SN15 / ATCC MYA-4574 / FGSC 10173)</name>
    <name type="common">Glume blotch fungus</name>
    <name type="synonym">Parastagonospora nodorum</name>
    <dbReference type="NCBI Taxonomy" id="321614"/>
    <lineage>
        <taxon>Eukaryota</taxon>
        <taxon>Fungi</taxon>
        <taxon>Dikarya</taxon>
        <taxon>Ascomycota</taxon>
        <taxon>Pezizomycotina</taxon>
        <taxon>Dothideomycetes</taxon>
        <taxon>Pleosporomycetidae</taxon>
        <taxon>Pleosporales</taxon>
        <taxon>Pleosporineae</taxon>
        <taxon>Phaeosphaeriaceae</taxon>
        <taxon>Parastagonospora</taxon>
    </lineage>
</organism>
<dbReference type="RefSeq" id="XP_001804494.1">
    <property type="nucleotide sequence ID" value="XM_001804442.1"/>
</dbReference>
<gene>
    <name evidence="1" type="ORF">SNOG_20159</name>
</gene>
<evidence type="ECO:0000313" key="1">
    <source>
        <dbReference type="EMBL" id="EDP89856.1"/>
    </source>
</evidence>
<dbReference type="EMBL" id="CH445355">
    <property type="protein sequence ID" value="EDP89856.1"/>
    <property type="molecule type" value="Genomic_DNA"/>
</dbReference>
<dbReference type="AlphaFoldDB" id="A9JXF5"/>
<dbReference type="HOGENOM" id="CLU_2484077_0_0_1"/>
<dbReference type="InParanoid" id="A9JXF5"/>
<dbReference type="KEGG" id="pno:SNOG_20159"/>
<protein>
    <submittedName>
        <fullName evidence="1">Uncharacterized protein</fullName>
    </submittedName>
</protein>
<evidence type="ECO:0000313" key="2">
    <source>
        <dbReference type="Proteomes" id="UP000001055"/>
    </source>
</evidence>
<reference evidence="2" key="1">
    <citation type="journal article" date="2007" name="Plant Cell">
        <title>Dothideomycete-plant interactions illuminated by genome sequencing and EST analysis of the wheat pathogen Stagonospora nodorum.</title>
        <authorList>
            <person name="Hane J.K."/>
            <person name="Lowe R.G."/>
            <person name="Solomon P.S."/>
            <person name="Tan K.C."/>
            <person name="Schoch C.L."/>
            <person name="Spatafora J.W."/>
            <person name="Crous P.W."/>
            <person name="Kodira C."/>
            <person name="Birren B.W."/>
            <person name="Galagan J.E."/>
            <person name="Torriani S.F."/>
            <person name="McDonald B.A."/>
            <person name="Oliver R.P."/>
        </authorList>
    </citation>
    <scope>NUCLEOTIDE SEQUENCE [LARGE SCALE GENOMIC DNA]</scope>
    <source>
        <strain evidence="2">SN15 / ATCC MYA-4574 / FGSC 10173</strain>
    </source>
</reference>
<dbReference type="Proteomes" id="UP000001055">
    <property type="component" value="Unassembled WGS sequence"/>
</dbReference>
<accession>A9JXF5</accession>
<sequence>MVQTLMPHSLPNAQTLVSPHHAASFKLGPALDYLAIRDELADDADWLLAGQSAEIHGGLCVSSAHADAAVARLQWQYVAWSPEACGL</sequence>
<dbReference type="GeneID" id="5981418"/>
<name>A9JXF5_PHANO</name>